<keyword evidence="7 11" id="KW-0169">Cobalamin biosynthesis</keyword>
<evidence type="ECO:0000313" key="13">
    <source>
        <dbReference type="Proteomes" id="UP000509441"/>
    </source>
</evidence>
<evidence type="ECO:0000256" key="7">
    <source>
        <dbReference type="ARBA" id="ARBA00022573"/>
    </source>
</evidence>
<dbReference type="HAMAP" id="MF_00024">
    <property type="entry name" value="CobD_CbiB"/>
    <property type="match status" value="1"/>
</dbReference>
<accession>A0A7D5R5I1</accession>
<evidence type="ECO:0000256" key="11">
    <source>
        <dbReference type="HAMAP-Rule" id="MF_00024"/>
    </source>
</evidence>
<evidence type="ECO:0000256" key="5">
    <source>
        <dbReference type="ARBA" id="ARBA00016185"/>
    </source>
</evidence>
<dbReference type="NCBIfam" id="NF002281">
    <property type="entry name" value="PRK01209.2-5"/>
    <property type="match status" value="1"/>
</dbReference>
<evidence type="ECO:0000256" key="4">
    <source>
        <dbReference type="ARBA" id="ARBA00006263"/>
    </source>
</evidence>
<comment type="similarity">
    <text evidence="4 11">Belongs to the CobD/CbiB family.</text>
</comment>
<dbReference type="Pfam" id="PF03186">
    <property type="entry name" value="CobD_Cbib"/>
    <property type="match status" value="1"/>
</dbReference>
<feature type="transmembrane region" description="Helical" evidence="11">
    <location>
        <begin position="300"/>
        <end position="322"/>
    </location>
</feature>
<dbReference type="AlphaFoldDB" id="A0A7D5R5I1"/>
<evidence type="ECO:0000256" key="8">
    <source>
        <dbReference type="ARBA" id="ARBA00022692"/>
    </source>
</evidence>
<gene>
    <name evidence="11" type="primary">cobD</name>
    <name evidence="12" type="ORF">C5F49_08185</name>
</gene>
<dbReference type="GO" id="GO:0009236">
    <property type="term" value="P:cobalamin biosynthetic process"/>
    <property type="evidence" value="ECO:0007669"/>
    <property type="project" value="UniProtKB-UniRule"/>
</dbReference>
<proteinExistence type="inferred from homology"/>
<name>A0A7D5R5I1_9ARCH</name>
<keyword evidence="8 11" id="KW-0812">Transmembrane</keyword>
<feature type="transmembrane region" description="Helical" evidence="11">
    <location>
        <begin position="53"/>
        <end position="73"/>
    </location>
</feature>
<dbReference type="PANTHER" id="PTHR34308">
    <property type="entry name" value="COBALAMIN BIOSYNTHESIS PROTEIN CBIB"/>
    <property type="match status" value="1"/>
</dbReference>
<organism evidence="12 13">
    <name type="scientific">Nitrosopumilus oxyclinae</name>
    <dbReference type="NCBI Taxonomy" id="1959104"/>
    <lineage>
        <taxon>Archaea</taxon>
        <taxon>Nitrososphaerota</taxon>
        <taxon>Nitrososphaeria</taxon>
        <taxon>Nitrosopumilales</taxon>
        <taxon>Nitrosopumilaceae</taxon>
        <taxon>Nitrosopumilus</taxon>
    </lineage>
</organism>
<feature type="transmembrane region" description="Helical" evidence="11">
    <location>
        <begin position="210"/>
        <end position="230"/>
    </location>
</feature>
<keyword evidence="6 11" id="KW-1003">Cell membrane</keyword>
<dbReference type="GO" id="GO:0005886">
    <property type="term" value="C:plasma membrane"/>
    <property type="evidence" value="ECO:0007669"/>
    <property type="project" value="UniProtKB-SubCell"/>
</dbReference>
<feature type="transmembrane region" description="Helical" evidence="11">
    <location>
        <begin position="79"/>
        <end position="98"/>
    </location>
</feature>
<dbReference type="GeneID" id="56061965"/>
<dbReference type="GO" id="GO:0015420">
    <property type="term" value="F:ABC-type vitamin B12 transporter activity"/>
    <property type="evidence" value="ECO:0007669"/>
    <property type="project" value="UniProtKB-UniRule"/>
</dbReference>
<dbReference type="NCBIfam" id="TIGR00380">
    <property type="entry name" value="cobal_cbiB"/>
    <property type="match status" value="1"/>
</dbReference>
<evidence type="ECO:0000256" key="6">
    <source>
        <dbReference type="ARBA" id="ARBA00022475"/>
    </source>
</evidence>
<evidence type="ECO:0000256" key="9">
    <source>
        <dbReference type="ARBA" id="ARBA00022989"/>
    </source>
</evidence>
<evidence type="ECO:0000256" key="1">
    <source>
        <dbReference type="ARBA" id="ARBA00003384"/>
    </source>
</evidence>
<keyword evidence="9 11" id="KW-1133">Transmembrane helix</keyword>
<protein>
    <recommendedName>
        <fullName evidence="5 11">Probable cobalamin biosynthesis protein CobD</fullName>
    </recommendedName>
</protein>
<dbReference type="UniPathway" id="UPA00148"/>
<keyword evidence="10 11" id="KW-0472">Membrane</keyword>
<dbReference type="KEGG" id="nox:C5F49_08185"/>
<evidence type="ECO:0000256" key="2">
    <source>
        <dbReference type="ARBA" id="ARBA00004651"/>
    </source>
</evidence>
<dbReference type="OrthoDB" id="46105at2157"/>
<reference evidence="12 13" key="1">
    <citation type="submission" date="2018-02" db="EMBL/GenBank/DDBJ databases">
        <title>Complete genome of Nitrosopumilus oxyclinae HCE1.</title>
        <authorList>
            <person name="Qin W."/>
            <person name="Zheng Y."/>
            <person name="Stahl D.A."/>
        </authorList>
    </citation>
    <scope>NUCLEOTIDE SEQUENCE [LARGE SCALE GENOMIC DNA]</scope>
    <source>
        <strain evidence="12 13">HCE1</strain>
    </source>
</reference>
<comment type="subcellular location">
    <subcellularLocation>
        <location evidence="2 11">Cell membrane</location>
        <topology evidence="2 11">Multi-pass membrane protein</topology>
    </subcellularLocation>
</comment>
<sequence length="323" mass="35613">MIIESIFVIGFAILLDLKFGDPKNKYHPTAWIGTLIAKLTPMAKNEHPVIEKFGGVCVVTITSGLVILLLFVLNIGISLITIDYLSLIVFVIVGGLLLKTTIAIRGMEKHAKSVIESLDEDNLDLARIHLSMIVKRNTKNLDKNHVLSGVLESISENTVDGITGPLFYYALLGLPGAFVYRIINTADSMVGYKTDIFKNVGWFAATCDSILNYIPSRLTGIIMIISAAILQNNWRESYKIMIRDGKKTESPNAGYPMAALAGALETKFEKINHYKLGDGEIILTKEDVHSAISIMKLTSVLFFGIVSIPIIFILSIVGWWVLV</sequence>
<keyword evidence="13" id="KW-1185">Reference proteome</keyword>
<dbReference type="GO" id="GO:0048472">
    <property type="term" value="F:threonine-phosphate decarboxylase activity"/>
    <property type="evidence" value="ECO:0007669"/>
    <property type="project" value="InterPro"/>
</dbReference>
<dbReference type="InterPro" id="IPR004485">
    <property type="entry name" value="Cobalamin_biosynth_CobD/CbiB"/>
</dbReference>
<evidence type="ECO:0000256" key="3">
    <source>
        <dbReference type="ARBA" id="ARBA00004953"/>
    </source>
</evidence>
<dbReference type="EMBL" id="CP026994">
    <property type="protein sequence ID" value="QLH05299.1"/>
    <property type="molecule type" value="Genomic_DNA"/>
</dbReference>
<dbReference type="RefSeq" id="WP_179362544.1">
    <property type="nucleotide sequence ID" value="NZ_CP026994.1"/>
</dbReference>
<dbReference type="PANTHER" id="PTHR34308:SF1">
    <property type="entry name" value="COBALAMIN BIOSYNTHESIS PROTEIN CBIB"/>
    <property type="match status" value="1"/>
</dbReference>
<comment type="pathway">
    <text evidence="3 11">Cofactor biosynthesis; adenosylcobalamin biosynthesis.</text>
</comment>
<feature type="transmembrane region" description="Helical" evidence="11">
    <location>
        <begin position="166"/>
        <end position="183"/>
    </location>
</feature>
<evidence type="ECO:0000313" key="12">
    <source>
        <dbReference type="EMBL" id="QLH05299.1"/>
    </source>
</evidence>
<evidence type="ECO:0000256" key="10">
    <source>
        <dbReference type="ARBA" id="ARBA00023136"/>
    </source>
</evidence>
<dbReference type="Proteomes" id="UP000509441">
    <property type="component" value="Chromosome"/>
</dbReference>
<comment type="function">
    <text evidence="1 11">Converts cobyric acid to cobinamide by the addition of aminopropanol on the F carboxylic group.</text>
</comment>